<dbReference type="AlphaFoldDB" id="A0A2A7UVC7"/>
<dbReference type="CDD" id="cd00082">
    <property type="entry name" value="HisKA"/>
    <property type="match status" value="1"/>
</dbReference>
<keyword evidence="4" id="KW-0808">Transferase</keyword>
<dbReference type="Pfam" id="PF00512">
    <property type="entry name" value="HisKA"/>
    <property type="match status" value="1"/>
</dbReference>
<sequence length="686" mass="76886">MRFFSSLLRCSRSLLGVLLAVLLQTVISTSLCAQPTLMLEASRSMSASGHLALLRDPGGQLDAEAVATAASWEVLPGSLKLGFTDDAIWLRLNVQRGAAEPVRWLLTLSNALLDDVRLYQRDPSGHWQLRQHSGEGLGRQHWPVDARSPVLLLELPSDVPESLLLRVQTRNALTTRLEIATPELHGAKSQRESYYYGLGLGFGLLLILFHALFWLKTRERVNAWYVAYVGLALQSEWLTSGLAQQMLDLPGWLSDHWLALVLCTALPVGVFYSDMQLGLAQRMPRFSRCLITAFTAIGVVAAMLVLAGNNGAGMLLMQLSALVAMVLMIGTALCLLSRDDGRARAFLLVFGIYYAGVIIAFLRNLGWLPNTAITQNATALGTLVHMVVMSVRLSDGYDRMRREKEVVQQRLVELVGQQNELLEQEVLRRTIALRQEIAQREYLEVELRSALETERRTRQSQLDFIAMISHEFRTPLAIINTTAQQIARNLDAAREKTLTRCTNLRNAAKRMVDLVDEYLSTDRMNTEHAPFQPLECSGPDLCKLLEELVTDWPEGRVKLHGMRVPERIWCDLELLRVALRNLLVNADRHTQAGLQLVLEMSSHREGFFALSVSNPGVKIPSDEVPHLFEKYFRGRQAQQSPGAGLGLYLVRRIAELHGGEVYLENHQNTKLVRFIIRIPTSTPLQA</sequence>
<evidence type="ECO:0000256" key="5">
    <source>
        <dbReference type="ARBA" id="ARBA00022777"/>
    </source>
</evidence>
<comment type="caution">
    <text evidence="9">The sequence shown here is derived from an EMBL/GenBank/DDBJ whole genome shotgun (WGS) entry which is preliminary data.</text>
</comment>
<dbReference type="Proteomes" id="UP000220246">
    <property type="component" value="Unassembled WGS sequence"/>
</dbReference>
<feature type="domain" description="Histidine kinase" evidence="8">
    <location>
        <begin position="467"/>
        <end position="682"/>
    </location>
</feature>
<dbReference type="EC" id="2.7.13.3" evidence="2"/>
<evidence type="ECO:0000256" key="2">
    <source>
        <dbReference type="ARBA" id="ARBA00012438"/>
    </source>
</evidence>
<protein>
    <recommendedName>
        <fullName evidence="2">histidine kinase</fullName>
        <ecNumber evidence="2">2.7.13.3</ecNumber>
    </recommendedName>
</protein>
<evidence type="ECO:0000313" key="10">
    <source>
        <dbReference type="Proteomes" id="UP000220246"/>
    </source>
</evidence>
<dbReference type="RefSeq" id="WP_083520348.1">
    <property type="nucleotide sequence ID" value="NZ_PDEA01000001.1"/>
</dbReference>
<dbReference type="InterPro" id="IPR003661">
    <property type="entry name" value="HisK_dim/P_dom"/>
</dbReference>
<dbReference type="Gene3D" id="2.60.40.2380">
    <property type="match status" value="1"/>
</dbReference>
<keyword evidence="7" id="KW-1133">Transmembrane helix</keyword>
<evidence type="ECO:0000256" key="4">
    <source>
        <dbReference type="ARBA" id="ARBA00022679"/>
    </source>
</evidence>
<dbReference type="SMART" id="SM00387">
    <property type="entry name" value="HATPase_c"/>
    <property type="match status" value="1"/>
</dbReference>
<dbReference type="InterPro" id="IPR011622">
    <property type="entry name" value="7TMR_DISM_rcpt_extracell_dom2"/>
</dbReference>
<name>A0A2A7UVC7_COMTR</name>
<dbReference type="STRING" id="1219032.GCA_001515545_01330"/>
<dbReference type="SUPFAM" id="SSF47384">
    <property type="entry name" value="Homodimeric domain of signal transducing histidine kinase"/>
    <property type="match status" value="1"/>
</dbReference>
<feature type="transmembrane region" description="Helical" evidence="7">
    <location>
        <begin position="222"/>
        <end position="244"/>
    </location>
</feature>
<keyword evidence="3" id="KW-0597">Phosphoprotein</keyword>
<feature type="transmembrane region" description="Helical" evidence="7">
    <location>
        <begin position="286"/>
        <end position="308"/>
    </location>
</feature>
<feature type="transmembrane region" description="Helical" evidence="7">
    <location>
        <begin position="345"/>
        <end position="365"/>
    </location>
</feature>
<keyword evidence="7" id="KW-0472">Membrane</keyword>
<dbReference type="Pfam" id="PF07695">
    <property type="entry name" value="7TMR-DISM_7TM"/>
    <property type="match status" value="1"/>
</dbReference>
<dbReference type="OrthoDB" id="9803824at2"/>
<dbReference type="CDD" id="cd00075">
    <property type="entry name" value="HATPase"/>
    <property type="match status" value="1"/>
</dbReference>
<keyword evidence="5 9" id="KW-0418">Kinase</keyword>
<gene>
    <name evidence="9" type="ORF">CRM82_11845</name>
</gene>
<accession>A0A2A7UVC7</accession>
<proteinExistence type="predicted"/>
<dbReference type="Pfam" id="PF02518">
    <property type="entry name" value="HATPase_c"/>
    <property type="match status" value="1"/>
</dbReference>
<dbReference type="SUPFAM" id="SSF55874">
    <property type="entry name" value="ATPase domain of HSP90 chaperone/DNA topoisomerase II/histidine kinase"/>
    <property type="match status" value="1"/>
</dbReference>
<dbReference type="GO" id="GO:0000155">
    <property type="term" value="F:phosphorelay sensor kinase activity"/>
    <property type="evidence" value="ECO:0007669"/>
    <property type="project" value="InterPro"/>
</dbReference>
<dbReference type="InterPro" id="IPR036890">
    <property type="entry name" value="HATPase_C_sf"/>
</dbReference>
<dbReference type="PANTHER" id="PTHR43711">
    <property type="entry name" value="TWO-COMPONENT HISTIDINE KINASE"/>
    <property type="match status" value="1"/>
</dbReference>
<organism evidence="9 10">
    <name type="scientific">Comamonas terrigena</name>
    <dbReference type="NCBI Taxonomy" id="32013"/>
    <lineage>
        <taxon>Bacteria</taxon>
        <taxon>Pseudomonadati</taxon>
        <taxon>Pseudomonadota</taxon>
        <taxon>Betaproteobacteria</taxon>
        <taxon>Burkholderiales</taxon>
        <taxon>Comamonadaceae</taxon>
        <taxon>Comamonas</taxon>
    </lineage>
</organism>
<dbReference type="PRINTS" id="PR00344">
    <property type="entry name" value="BCTRLSENSOR"/>
</dbReference>
<dbReference type="PROSITE" id="PS50109">
    <property type="entry name" value="HIS_KIN"/>
    <property type="match status" value="1"/>
</dbReference>
<keyword evidence="10" id="KW-1185">Reference proteome</keyword>
<dbReference type="GeneID" id="80801304"/>
<evidence type="ECO:0000256" key="1">
    <source>
        <dbReference type="ARBA" id="ARBA00000085"/>
    </source>
</evidence>
<dbReference type="InterPro" id="IPR036097">
    <property type="entry name" value="HisK_dim/P_sf"/>
</dbReference>
<dbReference type="Pfam" id="PF07696">
    <property type="entry name" value="7TMR-DISMED2"/>
    <property type="match status" value="1"/>
</dbReference>
<keyword evidence="6" id="KW-0902">Two-component regulatory system</keyword>
<dbReference type="PANTHER" id="PTHR43711:SF26">
    <property type="entry name" value="SENSOR HISTIDINE KINASE RCSC"/>
    <property type="match status" value="1"/>
</dbReference>
<dbReference type="InterPro" id="IPR011623">
    <property type="entry name" value="7TMR_DISM_rcpt_extracell_dom1"/>
</dbReference>
<dbReference type="SMART" id="SM00388">
    <property type="entry name" value="HisKA"/>
    <property type="match status" value="1"/>
</dbReference>
<evidence type="ECO:0000259" key="8">
    <source>
        <dbReference type="PROSITE" id="PS50109"/>
    </source>
</evidence>
<evidence type="ECO:0000256" key="6">
    <source>
        <dbReference type="ARBA" id="ARBA00023012"/>
    </source>
</evidence>
<comment type="catalytic activity">
    <reaction evidence="1">
        <text>ATP + protein L-histidine = ADP + protein N-phospho-L-histidine.</text>
        <dbReference type="EC" id="2.7.13.3"/>
    </reaction>
</comment>
<reference evidence="10" key="1">
    <citation type="submission" date="2017-09" db="EMBL/GenBank/DDBJ databases">
        <title>FDA dAtabase for Regulatory Grade micrObial Sequences (FDA-ARGOS): Supporting development and validation of Infectious Disease Dx tests.</title>
        <authorList>
            <person name="Minogue T."/>
            <person name="Wolcott M."/>
            <person name="Wasieloski L."/>
            <person name="Aguilar W."/>
            <person name="Moore D."/>
            <person name="Tallon L."/>
            <person name="Sadzewicz L."/>
            <person name="Ott S."/>
            <person name="Zhao X."/>
            <person name="Nagaraj S."/>
            <person name="Vavikolanu K."/>
            <person name="Aluvathingal J."/>
            <person name="Nadendla S."/>
            <person name="Sichtig H."/>
        </authorList>
    </citation>
    <scope>NUCLEOTIDE SEQUENCE [LARGE SCALE GENOMIC DNA]</scope>
    <source>
        <strain evidence="10">FDAARGOS_394</strain>
    </source>
</reference>
<feature type="transmembrane region" description="Helical" evidence="7">
    <location>
        <begin position="314"/>
        <end position="336"/>
    </location>
</feature>
<dbReference type="InterPro" id="IPR004358">
    <property type="entry name" value="Sig_transdc_His_kin-like_C"/>
</dbReference>
<dbReference type="Gene3D" id="1.10.287.130">
    <property type="match status" value="1"/>
</dbReference>
<dbReference type="EMBL" id="PDEA01000001">
    <property type="protein sequence ID" value="PEH89197.1"/>
    <property type="molecule type" value="Genomic_DNA"/>
</dbReference>
<dbReference type="Gene3D" id="3.30.565.10">
    <property type="entry name" value="Histidine kinase-like ATPase, C-terminal domain"/>
    <property type="match status" value="1"/>
</dbReference>
<keyword evidence="7" id="KW-0812">Transmembrane</keyword>
<dbReference type="InterPro" id="IPR050736">
    <property type="entry name" value="Sensor_HK_Regulatory"/>
</dbReference>
<evidence type="ECO:0000256" key="3">
    <source>
        <dbReference type="ARBA" id="ARBA00022553"/>
    </source>
</evidence>
<feature type="transmembrane region" description="Helical" evidence="7">
    <location>
        <begin position="194"/>
        <end position="215"/>
    </location>
</feature>
<feature type="transmembrane region" description="Helical" evidence="7">
    <location>
        <begin position="377"/>
        <end position="394"/>
    </location>
</feature>
<dbReference type="InterPro" id="IPR003594">
    <property type="entry name" value="HATPase_dom"/>
</dbReference>
<evidence type="ECO:0000256" key="7">
    <source>
        <dbReference type="SAM" id="Phobius"/>
    </source>
</evidence>
<feature type="transmembrane region" description="Helical" evidence="7">
    <location>
        <begin position="256"/>
        <end position="274"/>
    </location>
</feature>
<dbReference type="InterPro" id="IPR005467">
    <property type="entry name" value="His_kinase_dom"/>
</dbReference>
<evidence type="ECO:0000313" key="9">
    <source>
        <dbReference type="EMBL" id="PEH89197.1"/>
    </source>
</evidence>